<keyword evidence="3" id="KW-1185">Reference proteome</keyword>
<accession>A0ABQ9ZNE0</accession>
<proteinExistence type="predicted"/>
<evidence type="ECO:0000313" key="2">
    <source>
        <dbReference type="EMBL" id="KAK4013989.1"/>
    </source>
</evidence>
<evidence type="ECO:0000256" key="1">
    <source>
        <dbReference type="SAM" id="MobiDB-lite"/>
    </source>
</evidence>
<protein>
    <submittedName>
        <fullName evidence="2">Uncharacterized protein</fullName>
    </submittedName>
</protein>
<feature type="compositionally biased region" description="Polar residues" evidence="1">
    <location>
        <begin position="109"/>
        <end position="128"/>
    </location>
</feature>
<organism evidence="2 3">
    <name type="scientific">Daphnia magna</name>
    <dbReference type="NCBI Taxonomy" id="35525"/>
    <lineage>
        <taxon>Eukaryota</taxon>
        <taxon>Metazoa</taxon>
        <taxon>Ecdysozoa</taxon>
        <taxon>Arthropoda</taxon>
        <taxon>Crustacea</taxon>
        <taxon>Branchiopoda</taxon>
        <taxon>Diplostraca</taxon>
        <taxon>Cladocera</taxon>
        <taxon>Anomopoda</taxon>
        <taxon>Daphniidae</taxon>
        <taxon>Daphnia</taxon>
    </lineage>
</organism>
<comment type="caution">
    <text evidence="2">The sequence shown here is derived from an EMBL/GenBank/DDBJ whole genome shotgun (WGS) entry which is preliminary data.</text>
</comment>
<reference evidence="2 3" key="1">
    <citation type="journal article" date="2023" name="Nucleic Acids Res.">
        <title>The hologenome of Daphnia magna reveals possible DNA methylation and microbiome-mediated evolution of the host genome.</title>
        <authorList>
            <person name="Chaturvedi A."/>
            <person name="Li X."/>
            <person name="Dhandapani V."/>
            <person name="Marshall H."/>
            <person name="Kissane S."/>
            <person name="Cuenca-Cambronero M."/>
            <person name="Asole G."/>
            <person name="Calvet F."/>
            <person name="Ruiz-Romero M."/>
            <person name="Marangio P."/>
            <person name="Guigo R."/>
            <person name="Rago D."/>
            <person name="Mirbahai L."/>
            <person name="Eastwood N."/>
            <person name="Colbourne J.K."/>
            <person name="Zhou J."/>
            <person name="Mallon E."/>
            <person name="Orsini L."/>
        </authorList>
    </citation>
    <scope>NUCLEOTIDE SEQUENCE [LARGE SCALE GENOMIC DNA]</scope>
    <source>
        <strain evidence="2">LRV0_1</strain>
    </source>
</reference>
<evidence type="ECO:0000313" key="3">
    <source>
        <dbReference type="Proteomes" id="UP001234178"/>
    </source>
</evidence>
<name>A0ABQ9ZNE0_9CRUS</name>
<dbReference type="Proteomes" id="UP001234178">
    <property type="component" value="Unassembled WGS sequence"/>
</dbReference>
<gene>
    <name evidence="2" type="ORF">OUZ56_026537</name>
</gene>
<feature type="region of interest" description="Disordered" evidence="1">
    <location>
        <begin position="109"/>
        <end position="137"/>
    </location>
</feature>
<sequence>MKKFVKGAGWTVVDRENTGSGAILVESQCSNLIARGEDVHNDRQKQLYSWSRGARSSKWKDRRSGATIDTNPDVIRTIRTNTAQIYLPPKSPSLIMCWSLPDGGSISQTPLSTCDRNSWGSSPSSRNTGAADGEYNPAKDIPRMLSRGMSDSEWVVVTDISFGPIEGALNKLHLWFTGSARSERLRAQIVETGTDGLELSRIIRDWYDTLNEVAGGPRRPKRGIIDIGGTTLHWMFGAATNQDLEGLNGQLQALGGKTTRIVNAVAYQATLVNETLRKHGEHVLAMQQLDREH</sequence>
<dbReference type="EMBL" id="JAOYFB010000004">
    <property type="protein sequence ID" value="KAK4013989.1"/>
    <property type="molecule type" value="Genomic_DNA"/>
</dbReference>